<accession>N1PCL2</accession>
<organism evidence="7 8">
    <name type="scientific">Dothistroma septosporum (strain NZE10 / CBS 128990)</name>
    <name type="common">Red band needle blight fungus</name>
    <name type="synonym">Mycosphaerella pini</name>
    <dbReference type="NCBI Taxonomy" id="675120"/>
    <lineage>
        <taxon>Eukaryota</taxon>
        <taxon>Fungi</taxon>
        <taxon>Dikarya</taxon>
        <taxon>Ascomycota</taxon>
        <taxon>Pezizomycotina</taxon>
        <taxon>Dothideomycetes</taxon>
        <taxon>Dothideomycetidae</taxon>
        <taxon>Mycosphaerellales</taxon>
        <taxon>Mycosphaerellaceae</taxon>
        <taxon>Dothistroma</taxon>
    </lineage>
</organism>
<evidence type="ECO:0000256" key="5">
    <source>
        <dbReference type="ARBA" id="ARBA00023136"/>
    </source>
</evidence>
<evidence type="ECO:0000313" key="8">
    <source>
        <dbReference type="Proteomes" id="UP000016933"/>
    </source>
</evidence>
<feature type="transmembrane region" description="Helical" evidence="6">
    <location>
        <begin position="251"/>
        <end position="271"/>
    </location>
</feature>
<keyword evidence="4 6" id="KW-1133">Transmembrane helix</keyword>
<evidence type="ECO:0000256" key="4">
    <source>
        <dbReference type="ARBA" id="ARBA00022989"/>
    </source>
</evidence>
<feature type="transmembrane region" description="Helical" evidence="6">
    <location>
        <begin position="526"/>
        <end position="544"/>
    </location>
</feature>
<evidence type="ECO:0000256" key="6">
    <source>
        <dbReference type="SAM" id="Phobius"/>
    </source>
</evidence>
<keyword evidence="8" id="KW-1185">Reference proteome</keyword>
<dbReference type="Gene3D" id="1.20.1250.20">
    <property type="entry name" value="MFS general substrate transporter like domains"/>
    <property type="match status" value="1"/>
</dbReference>
<feature type="transmembrane region" description="Helical" evidence="6">
    <location>
        <begin position="220"/>
        <end position="239"/>
    </location>
</feature>
<name>N1PCL2_DOTSN</name>
<dbReference type="Pfam" id="PF07690">
    <property type="entry name" value="MFS_1"/>
    <property type="match status" value="1"/>
</dbReference>
<evidence type="ECO:0000256" key="1">
    <source>
        <dbReference type="ARBA" id="ARBA00004141"/>
    </source>
</evidence>
<dbReference type="PANTHER" id="PTHR43791">
    <property type="entry name" value="PERMEASE-RELATED"/>
    <property type="match status" value="1"/>
</dbReference>
<feature type="transmembrane region" description="Helical" evidence="6">
    <location>
        <begin position="401"/>
        <end position="421"/>
    </location>
</feature>
<dbReference type="InterPro" id="IPR036259">
    <property type="entry name" value="MFS_trans_sf"/>
</dbReference>
<dbReference type="OrthoDB" id="1935484at2759"/>
<dbReference type="Proteomes" id="UP000016933">
    <property type="component" value="Unassembled WGS sequence"/>
</dbReference>
<dbReference type="GO" id="GO:0016020">
    <property type="term" value="C:membrane"/>
    <property type="evidence" value="ECO:0007669"/>
    <property type="project" value="UniProtKB-SubCell"/>
</dbReference>
<dbReference type="EMBL" id="KB446544">
    <property type="protein sequence ID" value="EME40258.1"/>
    <property type="molecule type" value="Genomic_DNA"/>
</dbReference>
<feature type="transmembrane region" description="Helical" evidence="6">
    <location>
        <begin position="283"/>
        <end position="304"/>
    </location>
</feature>
<dbReference type="OMA" id="WFRGKKG"/>
<keyword evidence="3 6" id="KW-0812">Transmembrane</keyword>
<evidence type="ECO:0000256" key="3">
    <source>
        <dbReference type="ARBA" id="ARBA00022692"/>
    </source>
</evidence>
<evidence type="ECO:0000256" key="2">
    <source>
        <dbReference type="ARBA" id="ARBA00022448"/>
    </source>
</evidence>
<sequence>MATVLVSPPPNKGSARRISRRILTDGTVVDTVLDDYKTFGTDDFPEGIPPLGEPHAEKRFWFQRSDDYDPDAIATQPSVYDDRRIAKDYMPRPNWENIHRFDPLARWTWREEYALLRKIDLRIMIFACVMFMALELDRANITQANTDNFLDDLGLTTDDYNLGNTVFKFSFLCTELPSQLVSKWMGPDRWIPMQMILWSVVASSQFWLSGKVSFLTCRALLGVLQGGFIPDIVLYLSYFYKHHELSLRLSFFWTAKSFADIVAGFSAYVLLHLRGLAGHAGWRWMFLIEGLFTLLMGISATALMPPGPCQTANWLRGSKGWFTPREEEIIVNRIIREDPSKGDMHNREAVTPALLWKSLKDFDLWPLYLIGLLFEVPMTPSSQYLTLTLRGLGYDTFSSNLLAIPWTALSIVGMLALSFSSEIFGNLALHAAIGQMWAIPFLVFLIFTDVDHTNRWLIWTAVTLLLSWPNPHPIQVGWNSKNSNSTRSRTVSAACYNMLVQGGGIIASNVYRKDDAPNFTRGNQQLLFLAVGNLGIYACTKVYYIQRNRKRDRVWSSMSKDEQMGYLETTKDEGNKRLDFRFAH</sequence>
<evidence type="ECO:0000313" key="7">
    <source>
        <dbReference type="EMBL" id="EME40258.1"/>
    </source>
</evidence>
<feature type="transmembrane region" description="Helical" evidence="6">
    <location>
        <begin position="427"/>
        <end position="447"/>
    </location>
</feature>
<keyword evidence="2" id="KW-0813">Transport</keyword>
<dbReference type="FunFam" id="1.20.1250.20:FF:000106">
    <property type="entry name" value="MFS transporter, putative"/>
    <property type="match status" value="1"/>
</dbReference>
<gene>
    <name evidence="7" type="ORF">DOTSEDRAFT_74906</name>
</gene>
<evidence type="ECO:0008006" key="9">
    <source>
        <dbReference type="Google" id="ProtNLM"/>
    </source>
</evidence>
<dbReference type="eggNOG" id="KOG2533">
    <property type="taxonomic scope" value="Eukaryota"/>
</dbReference>
<feature type="transmembrane region" description="Helical" evidence="6">
    <location>
        <begin position="365"/>
        <end position="389"/>
    </location>
</feature>
<dbReference type="AlphaFoldDB" id="N1PCL2"/>
<proteinExistence type="predicted"/>
<dbReference type="InterPro" id="IPR011701">
    <property type="entry name" value="MFS"/>
</dbReference>
<protein>
    <recommendedName>
        <fullName evidence="9">Major facilitator superfamily (MFS) profile domain-containing protein</fullName>
    </recommendedName>
</protein>
<dbReference type="HOGENOM" id="CLU_001265_2_1_1"/>
<keyword evidence="5 6" id="KW-0472">Membrane</keyword>
<reference evidence="8" key="1">
    <citation type="journal article" date="2012" name="PLoS Genet.">
        <title>The genomes of the fungal plant pathogens Cladosporium fulvum and Dothistroma septosporum reveal adaptation to different hosts and lifestyles but also signatures of common ancestry.</title>
        <authorList>
            <person name="de Wit P.J.G.M."/>
            <person name="van der Burgt A."/>
            <person name="Oekmen B."/>
            <person name="Stergiopoulos I."/>
            <person name="Abd-Elsalam K.A."/>
            <person name="Aerts A.L."/>
            <person name="Bahkali A.H."/>
            <person name="Beenen H.G."/>
            <person name="Chettri P."/>
            <person name="Cox M.P."/>
            <person name="Datema E."/>
            <person name="de Vries R.P."/>
            <person name="Dhillon B."/>
            <person name="Ganley A.R."/>
            <person name="Griffiths S.A."/>
            <person name="Guo Y."/>
            <person name="Hamelin R.C."/>
            <person name="Henrissat B."/>
            <person name="Kabir M.S."/>
            <person name="Jashni M.K."/>
            <person name="Kema G."/>
            <person name="Klaubauf S."/>
            <person name="Lapidus A."/>
            <person name="Levasseur A."/>
            <person name="Lindquist E."/>
            <person name="Mehrabi R."/>
            <person name="Ohm R.A."/>
            <person name="Owen T.J."/>
            <person name="Salamov A."/>
            <person name="Schwelm A."/>
            <person name="Schijlen E."/>
            <person name="Sun H."/>
            <person name="van den Burg H.A."/>
            <person name="van Ham R.C.H.J."/>
            <person name="Zhang S."/>
            <person name="Goodwin S.B."/>
            <person name="Grigoriev I.V."/>
            <person name="Collemare J."/>
            <person name="Bradshaw R.E."/>
        </authorList>
    </citation>
    <scope>NUCLEOTIDE SEQUENCE [LARGE SCALE GENOMIC DNA]</scope>
    <source>
        <strain evidence="8">NZE10 / CBS 128990</strain>
    </source>
</reference>
<dbReference type="SUPFAM" id="SSF103473">
    <property type="entry name" value="MFS general substrate transporter"/>
    <property type="match status" value="1"/>
</dbReference>
<dbReference type="PANTHER" id="PTHR43791:SF65">
    <property type="entry name" value="MAJOR FACILITATOR SUPERFAMILY (MFS) PROFILE DOMAIN-CONTAINING PROTEIN-RELATED"/>
    <property type="match status" value="1"/>
</dbReference>
<comment type="subcellular location">
    <subcellularLocation>
        <location evidence="1">Membrane</location>
        <topology evidence="1">Multi-pass membrane protein</topology>
    </subcellularLocation>
</comment>
<reference evidence="7 8" key="2">
    <citation type="journal article" date="2012" name="PLoS Pathog.">
        <title>Diverse lifestyles and strategies of plant pathogenesis encoded in the genomes of eighteen Dothideomycetes fungi.</title>
        <authorList>
            <person name="Ohm R.A."/>
            <person name="Feau N."/>
            <person name="Henrissat B."/>
            <person name="Schoch C.L."/>
            <person name="Horwitz B.A."/>
            <person name="Barry K.W."/>
            <person name="Condon B.J."/>
            <person name="Copeland A.C."/>
            <person name="Dhillon B."/>
            <person name="Glaser F."/>
            <person name="Hesse C.N."/>
            <person name="Kosti I."/>
            <person name="LaButti K."/>
            <person name="Lindquist E.A."/>
            <person name="Lucas S."/>
            <person name="Salamov A.A."/>
            <person name="Bradshaw R.E."/>
            <person name="Ciuffetti L."/>
            <person name="Hamelin R.C."/>
            <person name="Kema G.H.J."/>
            <person name="Lawrence C."/>
            <person name="Scott J.A."/>
            <person name="Spatafora J.W."/>
            <person name="Turgeon B.G."/>
            <person name="de Wit P.J.G.M."/>
            <person name="Zhong S."/>
            <person name="Goodwin S.B."/>
            <person name="Grigoriev I.V."/>
        </authorList>
    </citation>
    <scope>NUCLEOTIDE SEQUENCE [LARGE SCALE GENOMIC DNA]</scope>
    <source>
        <strain evidence="8">NZE10 / CBS 128990</strain>
    </source>
</reference>
<dbReference type="GO" id="GO:0022857">
    <property type="term" value="F:transmembrane transporter activity"/>
    <property type="evidence" value="ECO:0007669"/>
    <property type="project" value="InterPro"/>
</dbReference>